<evidence type="ECO:0000256" key="3">
    <source>
        <dbReference type="ARBA" id="ARBA00022744"/>
    </source>
</evidence>
<reference evidence="6 7" key="1">
    <citation type="submission" date="2019-09" db="EMBL/GenBank/DDBJ databases">
        <title>Bird 10,000 Genomes (B10K) Project - Family phase.</title>
        <authorList>
            <person name="Zhang G."/>
        </authorList>
    </citation>
    <scope>NUCLEOTIDE SEQUENCE [LARGE SCALE GENOMIC DNA]</scope>
    <source>
        <strain evidence="6">B10K-DU-029-44</strain>
        <tissue evidence="6">Heart</tissue>
    </source>
</reference>
<evidence type="ECO:0000256" key="5">
    <source>
        <dbReference type="RuleBase" id="RU364002"/>
    </source>
</evidence>
<comment type="caution">
    <text evidence="6">The sequence shown here is derived from an EMBL/GenBank/DDBJ whole genome shotgun (WGS) entry which is preliminary data.</text>
</comment>
<name>A0A7K6GPE9_9PASS</name>
<keyword evidence="7" id="KW-1185">Reference proteome</keyword>
<accession>A0A7K6GPE9</accession>
<evidence type="ECO:0000256" key="1">
    <source>
        <dbReference type="ARBA" id="ARBA00008702"/>
    </source>
</evidence>
<dbReference type="PANTHER" id="PTHR31203">
    <property type="entry name" value="BETA-KERATIN-RELATED PROTEIN-RELATED"/>
    <property type="match status" value="1"/>
</dbReference>
<dbReference type="Proteomes" id="UP000564407">
    <property type="component" value="Unassembled WGS sequence"/>
</dbReference>
<dbReference type="EMBL" id="VZRP01010965">
    <property type="protein sequence ID" value="NWV65021.1"/>
    <property type="molecule type" value="Genomic_DNA"/>
</dbReference>
<dbReference type="InterPro" id="IPR003461">
    <property type="entry name" value="Keratin"/>
</dbReference>
<evidence type="ECO:0000256" key="4">
    <source>
        <dbReference type="ARBA" id="ARBA00022990"/>
    </source>
</evidence>
<dbReference type="AlphaFoldDB" id="A0A7K6GPE9"/>
<evidence type="ECO:0000313" key="7">
    <source>
        <dbReference type="Proteomes" id="UP000564407"/>
    </source>
</evidence>
<feature type="non-terminal residue" evidence="6">
    <location>
        <position position="1"/>
    </location>
</feature>
<comment type="subunit">
    <text evidence="2 5">The avian keratins (F-ker, S-ker, C-ker and B-ker) are a complex mixture of very similar polypeptides.</text>
</comment>
<evidence type="ECO:0000256" key="2">
    <source>
        <dbReference type="ARBA" id="ARBA00011806"/>
    </source>
</evidence>
<keyword evidence="4" id="KW-0007">Acetylation</keyword>
<dbReference type="PANTHER" id="PTHR31203:SF1">
    <property type="entry name" value="BETA-KERATIN-RELATED PROTEIN-RELATED"/>
    <property type="match status" value="1"/>
</dbReference>
<sequence length="109" mass="11325">MSFSSQLSSRCSLPCPVTCPQPFANAWNQPCVTSCGDSRAVICPPPVVITFPGPILSTCPQESCVDSALPLGTERPLGLQCSPGYGGFLSSSSSSANFWSQRYGGCGPC</sequence>
<evidence type="ECO:0000313" key="6">
    <source>
        <dbReference type="EMBL" id="NWV65021.1"/>
    </source>
</evidence>
<gene>
    <name evidence="6" type="primary">Krfb_8</name>
    <name evidence="6" type="ORF">MALELE_R02938</name>
</gene>
<feature type="non-terminal residue" evidence="6">
    <location>
        <position position="109"/>
    </location>
</feature>
<dbReference type="GO" id="GO:0005200">
    <property type="term" value="F:structural constituent of cytoskeleton"/>
    <property type="evidence" value="ECO:0007669"/>
    <property type="project" value="InterPro"/>
</dbReference>
<proteinExistence type="inferred from homology"/>
<dbReference type="GO" id="GO:0005882">
    <property type="term" value="C:intermediate filament"/>
    <property type="evidence" value="ECO:0007669"/>
    <property type="project" value="UniProtKB-KW"/>
</dbReference>
<organism evidence="6 7">
    <name type="scientific">Malurus elegans</name>
    <name type="common">Red-winged fairywren</name>
    <dbReference type="NCBI Taxonomy" id="720584"/>
    <lineage>
        <taxon>Eukaryota</taxon>
        <taxon>Metazoa</taxon>
        <taxon>Chordata</taxon>
        <taxon>Craniata</taxon>
        <taxon>Vertebrata</taxon>
        <taxon>Euteleostomi</taxon>
        <taxon>Archelosauria</taxon>
        <taxon>Archosauria</taxon>
        <taxon>Dinosauria</taxon>
        <taxon>Saurischia</taxon>
        <taxon>Theropoda</taxon>
        <taxon>Coelurosauria</taxon>
        <taxon>Aves</taxon>
        <taxon>Neognathae</taxon>
        <taxon>Neoaves</taxon>
        <taxon>Telluraves</taxon>
        <taxon>Australaves</taxon>
        <taxon>Passeriformes</taxon>
        <taxon>Meliphagoidea</taxon>
        <taxon>Maluridae</taxon>
        <taxon>Malurus</taxon>
    </lineage>
</organism>
<protein>
    <recommendedName>
        <fullName evidence="5">Keratin</fullName>
    </recommendedName>
</protein>
<keyword evidence="3 5" id="KW-0416">Keratin</keyword>
<comment type="similarity">
    <text evidence="1 5">Belongs to the avian keratin family.</text>
</comment>
<dbReference type="Pfam" id="PF02422">
    <property type="entry name" value="Keratin"/>
    <property type="match status" value="1"/>
</dbReference>